<dbReference type="Pfam" id="PF06985">
    <property type="entry name" value="HET"/>
    <property type="match status" value="1"/>
</dbReference>
<dbReference type="Proteomes" id="UP001140453">
    <property type="component" value="Unassembled WGS sequence"/>
</dbReference>
<sequence length="573" mass="64159">MHLPHRSSAVLSQHDMLSQPWRQWGDGTGFNTGYTQGVANATSDRLASQPLMTLFPSRLVTPELSSIVISAKDHRPDYVVISYTWGRWMHSLRDNDTPFVGGYWKIPGNQLFTREDLNKAIQKISAGSHSWVDVFCIPQNDADPLKDDEIKKQSAIFRSAHKAAVWLGTGGEEALAEVCSWQPEIVYMISPSLLGFPDIVTYKYLGWPAASHKETQRRLRIIAGFSDRVPWASSLWTLQEAALRPDAIFYTKRGDPILHSDSGNPITVKHLNNTMRAIRDELMDVMSYTYGQSVLDHPDLCGLTEDDISLVNRAIDEVNIVSLHNLGSMNAGELLLASKRRTASDPRDRVYGIMGAIGVTMKVVYKDIDPDLVMNNFLVKLHNELPVEIQAFHRVNVYQPDSRRWLLDEDARLLTLLRQRKAPAVTVFSAINASNHLVVDRVEYLSDNGRAELKGCLLSERAVLASDRCGFSHFVPVTSYVKGSLNYREPATLCLMLDNISQKASLAVVSLGTVSGLEHMGWAMAYMLVAIPSTPEYLNHAPISTRKCIRLGILVTATMLFFTTMLERTFEIL</sequence>
<reference evidence="2" key="1">
    <citation type="submission" date="2022-10" db="EMBL/GenBank/DDBJ databases">
        <title>Tapping the CABI collections for fungal endophytes: first genome assemblies for Collariella, Neodidymelliopsis, Ascochyta clinopodiicola, Didymella pomorum, Didymosphaeria variabile, Neocosmospora piperis and Neocucurbitaria cava.</title>
        <authorList>
            <person name="Hill R."/>
        </authorList>
    </citation>
    <scope>NUCLEOTIDE SEQUENCE</scope>
    <source>
        <strain evidence="2">IMI 355082</strain>
    </source>
</reference>
<accession>A0A9W8YUT8</accession>
<dbReference type="PANTHER" id="PTHR24148">
    <property type="entry name" value="ANKYRIN REPEAT DOMAIN-CONTAINING PROTEIN 39 HOMOLOG-RELATED"/>
    <property type="match status" value="1"/>
</dbReference>
<evidence type="ECO:0000313" key="2">
    <source>
        <dbReference type="EMBL" id="KAJ4391868.1"/>
    </source>
</evidence>
<dbReference type="InterPro" id="IPR010730">
    <property type="entry name" value="HET"/>
</dbReference>
<dbReference type="PANTHER" id="PTHR24148:SF64">
    <property type="entry name" value="HETEROKARYON INCOMPATIBILITY DOMAIN-CONTAINING PROTEIN"/>
    <property type="match status" value="1"/>
</dbReference>
<protein>
    <recommendedName>
        <fullName evidence="1">Heterokaryon incompatibility domain-containing protein</fullName>
    </recommendedName>
</protein>
<comment type="caution">
    <text evidence="2">The sequence shown here is derived from an EMBL/GenBank/DDBJ whole genome shotgun (WGS) entry which is preliminary data.</text>
</comment>
<organism evidence="2 3">
    <name type="scientific">Gnomoniopsis smithogilvyi</name>
    <dbReference type="NCBI Taxonomy" id="1191159"/>
    <lineage>
        <taxon>Eukaryota</taxon>
        <taxon>Fungi</taxon>
        <taxon>Dikarya</taxon>
        <taxon>Ascomycota</taxon>
        <taxon>Pezizomycotina</taxon>
        <taxon>Sordariomycetes</taxon>
        <taxon>Sordariomycetidae</taxon>
        <taxon>Diaporthales</taxon>
        <taxon>Gnomoniaceae</taxon>
        <taxon>Gnomoniopsis</taxon>
    </lineage>
</organism>
<gene>
    <name evidence="2" type="ORF">N0V93_005488</name>
</gene>
<name>A0A9W8YUT8_9PEZI</name>
<dbReference type="InterPro" id="IPR052895">
    <property type="entry name" value="HetReg/Transcr_Mod"/>
</dbReference>
<evidence type="ECO:0000259" key="1">
    <source>
        <dbReference type="Pfam" id="PF06985"/>
    </source>
</evidence>
<feature type="domain" description="Heterokaryon incompatibility" evidence="1">
    <location>
        <begin position="78"/>
        <end position="240"/>
    </location>
</feature>
<dbReference type="OrthoDB" id="2157530at2759"/>
<proteinExistence type="predicted"/>
<dbReference type="AlphaFoldDB" id="A0A9W8YUT8"/>
<dbReference type="EMBL" id="JAPEVB010000003">
    <property type="protein sequence ID" value="KAJ4391868.1"/>
    <property type="molecule type" value="Genomic_DNA"/>
</dbReference>
<keyword evidence="3" id="KW-1185">Reference proteome</keyword>
<evidence type="ECO:0000313" key="3">
    <source>
        <dbReference type="Proteomes" id="UP001140453"/>
    </source>
</evidence>